<reference evidence="2" key="3">
    <citation type="submission" date="2023-05" db="EMBL/GenBank/DDBJ databases">
        <authorList>
            <person name="Smith C.H."/>
        </authorList>
    </citation>
    <scope>NUCLEOTIDE SEQUENCE</scope>
    <source>
        <strain evidence="2">CHS0354</strain>
        <tissue evidence="2">Mantle</tissue>
    </source>
</reference>
<dbReference type="EMBL" id="JAEAOA010001101">
    <property type="protein sequence ID" value="KAK3605861.1"/>
    <property type="molecule type" value="Genomic_DNA"/>
</dbReference>
<evidence type="ECO:0000313" key="2">
    <source>
        <dbReference type="EMBL" id="KAK3605861.1"/>
    </source>
</evidence>
<protein>
    <submittedName>
        <fullName evidence="2">Uncharacterized protein</fullName>
    </submittedName>
</protein>
<gene>
    <name evidence="2" type="ORF">CHS0354_017765</name>
</gene>
<evidence type="ECO:0000256" key="1">
    <source>
        <dbReference type="SAM" id="Coils"/>
    </source>
</evidence>
<feature type="coiled-coil region" evidence="1">
    <location>
        <begin position="163"/>
        <end position="190"/>
    </location>
</feature>
<sequence length="372" mass="43589">MTLQDTVKEFMKKEQTWEQKEQEFIESIRQITQLKHQIERYEQQAVEYNILQQHSKLLEKECSDLRYECSLLKKAKQDGVKVLKRKKMEDSKSLKHTVKEKYVELDNLFSEKLDSGNEGFEKHLYHKDEDLVKKSYHSKSDLGSLKTKKVELQQSLSQSLFNVKSALTELTDLSKQLEEAENKCKVLNEMFDKDGVENKEHGECQIAMLDASIKDLEECKVHQKKQQTDYSVLQTDYSVLQHDYSVLQTDYSVLQHDYSVLQADYSVLQADYSVLQAEFQKDKDDVNDKYIQETQKKDTWSHEVEKLKNIIDEMDENVEQLNNASISALEQLTAENELKSTCKRINPALVDSTRKSLSWFTWDILRSSPEED</sequence>
<accession>A0AAE0T901</accession>
<dbReference type="Proteomes" id="UP001195483">
    <property type="component" value="Unassembled WGS sequence"/>
</dbReference>
<feature type="coiled-coil region" evidence="1">
    <location>
        <begin position="24"/>
        <end position="51"/>
    </location>
</feature>
<reference evidence="2" key="2">
    <citation type="journal article" date="2021" name="Genome Biol. Evol.">
        <title>Developing a high-quality reference genome for a parasitic bivalve with doubly uniparental inheritance (Bivalvia: Unionida).</title>
        <authorList>
            <person name="Smith C.H."/>
        </authorList>
    </citation>
    <scope>NUCLEOTIDE SEQUENCE</scope>
    <source>
        <strain evidence="2">CHS0354</strain>
        <tissue evidence="2">Mantle</tissue>
    </source>
</reference>
<dbReference type="AlphaFoldDB" id="A0AAE0T901"/>
<reference evidence="2" key="1">
    <citation type="journal article" date="2021" name="Genome Biol. Evol.">
        <title>A High-Quality Reference Genome for a Parasitic Bivalve with Doubly Uniparental Inheritance (Bivalvia: Unionida).</title>
        <authorList>
            <person name="Smith C.H."/>
        </authorList>
    </citation>
    <scope>NUCLEOTIDE SEQUENCE</scope>
    <source>
        <strain evidence="2">CHS0354</strain>
    </source>
</reference>
<feature type="coiled-coil region" evidence="1">
    <location>
        <begin position="297"/>
        <end position="331"/>
    </location>
</feature>
<comment type="caution">
    <text evidence="2">The sequence shown here is derived from an EMBL/GenBank/DDBJ whole genome shotgun (WGS) entry which is preliminary data.</text>
</comment>
<proteinExistence type="predicted"/>
<organism evidence="2 3">
    <name type="scientific">Potamilus streckersoni</name>
    <dbReference type="NCBI Taxonomy" id="2493646"/>
    <lineage>
        <taxon>Eukaryota</taxon>
        <taxon>Metazoa</taxon>
        <taxon>Spiralia</taxon>
        <taxon>Lophotrochozoa</taxon>
        <taxon>Mollusca</taxon>
        <taxon>Bivalvia</taxon>
        <taxon>Autobranchia</taxon>
        <taxon>Heteroconchia</taxon>
        <taxon>Palaeoheterodonta</taxon>
        <taxon>Unionida</taxon>
        <taxon>Unionoidea</taxon>
        <taxon>Unionidae</taxon>
        <taxon>Ambleminae</taxon>
        <taxon>Lampsilini</taxon>
        <taxon>Potamilus</taxon>
    </lineage>
</organism>
<dbReference type="Gene3D" id="1.20.5.400">
    <property type="match status" value="1"/>
</dbReference>
<name>A0AAE0T901_9BIVA</name>
<keyword evidence="1" id="KW-0175">Coiled coil</keyword>
<keyword evidence="3" id="KW-1185">Reference proteome</keyword>
<evidence type="ECO:0000313" key="3">
    <source>
        <dbReference type="Proteomes" id="UP001195483"/>
    </source>
</evidence>